<reference evidence="16 17" key="8">
    <citation type="submission" date="2025-04" db="UniProtKB">
        <authorList>
            <consortium name="RefSeq"/>
        </authorList>
    </citation>
    <scope>IDENTIFICATION</scope>
    <source>
        <strain evidence="16 17">Tuebingen</strain>
    </source>
</reference>
<dbReference type="RefSeq" id="XP_009296864.1">
    <property type="nucleotide sequence ID" value="XM_009298589.4"/>
</dbReference>
<evidence type="ECO:0000256" key="10">
    <source>
        <dbReference type="SAM" id="SignalP"/>
    </source>
</evidence>
<evidence type="ECO:0000256" key="1">
    <source>
        <dbReference type="ARBA" id="ARBA00004613"/>
    </source>
</evidence>
<dbReference type="Bgee" id="ENSDARG00000055595">
    <property type="expression patterns" value="Expressed in retina and 6 other cell types or tissues"/>
</dbReference>
<dbReference type="Proteomes" id="UP000000437">
    <property type="component" value="Chromosome 2"/>
</dbReference>
<protein>
    <recommendedName>
        <fullName evidence="8">Clusterin</fullName>
    </recommendedName>
</protein>
<dbReference type="KEGG" id="dre:559018"/>
<dbReference type="SMART" id="SM00035">
    <property type="entry name" value="CLa"/>
    <property type="match status" value="1"/>
</dbReference>
<feature type="domain" description="Clusterin N-terminal" evidence="11">
    <location>
        <begin position="31"/>
        <end position="240"/>
    </location>
</feature>
<dbReference type="SMART" id="SM00030">
    <property type="entry name" value="CLb"/>
    <property type="match status" value="1"/>
</dbReference>
<dbReference type="GeneTree" id="ENSGT00530000063668"/>
<dbReference type="OrthoDB" id="9894485at2759"/>
<dbReference type="CTD" id="27098"/>
<evidence type="ECO:0000256" key="5">
    <source>
        <dbReference type="ARBA" id="ARBA00023054"/>
    </source>
</evidence>
<evidence type="ECO:0000313" key="17">
    <source>
        <dbReference type="RefSeq" id="XP_009296864.1"/>
    </source>
</evidence>
<dbReference type="Ensembl" id="ENSDART00000098988.5">
    <property type="protein sequence ID" value="ENSDARP00000089759.3"/>
    <property type="gene ID" value="ENSDARG00000055595.8"/>
</dbReference>
<reference evidence="16" key="7">
    <citation type="journal article" date="2023" name="Genes (Basel)">
        <title>CRISPR/Cas9-Mediated Knockout of tnfaip1 in Zebrafish Plays a Role in Early Development.</title>
        <authorList>
            <person name="Huang S."/>
            <person name="Zhang H."/>
            <person name="Chen W."/>
            <person name="Su N."/>
            <person name="Yuan C."/>
            <person name="Zhang J."/>
            <person name="Xiang S."/>
            <person name="Hu X."/>
        </authorList>
    </citation>
    <scope>NUCLEOTIDE SEQUENCE</scope>
    <source>
        <strain evidence="16">Tuebingen</strain>
    </source>
</reference>
<dbReference type="InterPro" id="IPR000753">
    <property type="entry name" value="Clusterin-like"/>
</dbReference>
<dbReference type="RefSeq" id="NP_001093464.1">
    <property type="nucleotide sequence ID" value="NM_001099994.2"/>
</dbReference>
<evidence type="ECO:0000256" key="7">
    <source>
        <dbReference type="ARBA" id="ARBA00023180"/>
    </source>
</evidence>
<dbReference type="GeneID" id="559018"/>
<evidence type="ECO:0000259" key="11">
    <source>
        <dbReference type="SMART" id="SM00030"/>
    </source>
</evidence>
<dbReference type="GO" id="GO:0005634">
    <property type="term" value="C:nucleus"/>
    <property type="evidence" value="ECO:0000318"/>
    <property type="project" value="GO_Central"/>
</dbReference>
<dbReference type="Pfam" id="PF01093">
    <property type="entry name" value="Clusterin"/>
    <property type="match status" value="1"/>
</dbReference>
<feature type="signal peptide" evidence="10">
    <location>
        <begin position="1"/>
        <end position="22"/>
    </location>
</feature>
<evidence type="ECO:0000259" key="12">
    <source>
        <dbReference type="SMART" id="SM00035"/>
    </source>
</evidence>
<accession>A5PMY8</accession>
<dbReference type="ZFIN" id="ZDB-GENE-031118-57">
    <property type="gene designation" value="clul1"/>
</dbReference>
<evidence type="ECO:0000313" key="16">
    <source>
        <dbReference type="RefSeq" id="NP_001093464.1"/>
    </source>
</evidence>
<keyword evidence="7" id="KW-0325">Glycoprotein</keyword>
<dbReference type="InterPro" id="IPR016015">
    <property type="entry name" value="Clusterin_C"/>
</dbReference>
<evidence type="ECO:0000313" key="18">
    <source>
        <dbReference type="RefSeq" id="XP_021336223.1"/>
    </source>
</evidence>
<dbReference type="ExpressionAtlas" id="A5PMY8">
    <property type="expression patterns" value="baseline and differential"/>
</dbReference>
<dbReference type="SMR" id="A5PMY8"/>
<dbReference type="EMBL" id="BC171415">
    <property type="protein sequence ID" value="AAI71415.1"/>
    <property type="molecule type" value="mRNA"/>
</dbReference>
<dbReference type="AlphaFoldDB" id="A5PMY8"/>
<keyword evidence="4 10" id="KW-0732">Signal</keyword>
<sequence>MVRMRVLIFSLVFLASLGVFHCAPETSLPPVLPNTLKRLSLEGEKLVDQEVSKALYGIKQMKEVMARNEEKHANLMKSLRHSEEKKKGAAEITQSIEQKLNEAAQHCNESIKSSWLQCLHCLNDTCKTFYTNNCRRGFTTFTNKLQTFFQRLNSQFEPRDAQDEVALNQSVETPDLQVVRIEDSFSSLLSKVGALVNRSVVLVSHFHHELDQALRRAFSPELQDDRERELQLKPKNKALDSAFLEGVGLDDVLDSFFDFGRRVLDEFGAVVTQAFSDIHGAAEKTGEGKKLLPQFLQTRRLCRDMRRQSSGCWQLQDKCEVCQGVLLTEPECPLVKELHIELDEASQLWEVSKQQYEEVLGIVQHHTEDTISLISNMASDFGWVAELASNNTTPENIFNIATVVAQTEEGASGPATDSTVEVNILNSPTLTLTVPAGLKLQDPAFIQYVAQEALGIYKQMVRHDDV</sequence>
<evidence type="ECO:0000256" key="4">
    <source>
        <dbReference type="ARBA" id="ARBA00022729"/>
    </source>
</evidence>
<evidence type="ECO:0000256" key="9">
    <source>
        <dbReference type="SAM" id="Coils"/>
    </source>
</evidence>
<accession>B7ZV05</accession>
<reference evidence="16" key="1">
    <citation type="journal article" date="2005" name="Genome Res.">
        <title>The zebrafish gene map defines ancestral vertebrate chromosomes.</title>
        <authorList>
            <person name="Woods I.G."/>
            <person name="Wilson C."/>
            <person name="Friedlander B."/>
            <person name="Chang P."/>
            <person name="Reyes D.K."/>
            <person name="Nix R."/>
            <person name="Kelly P.D."/>
            <person name="Chu F."/>
            <person name="Postlethwait J.H."/>
            <person name="Talbot W.S."/>
        </authorList>
    </citation>
    <scope>NUCLEOTIDE SEQUENCE</scope>
    <source>
        <strain evidence="16">Tuebingen</strain>
    </source>
</reference>
<evidence type="ECO:0000256" key="3">
    <source>
        <dbReference type="ARBA" id="ARBA00022525"/>
    </source>
</evidence>
<name>A5PMY8_DANRE</name>
<dbReference type="PANTHER" id="PTHR10970">
    <property type="entry name" value="CLUSTERIN"/>
    <property type="match status" value="1"/>
</dbReference>
<evidence type="ECO:0000256" key="8">
    <source>
        <dbReference type="RuleBase" id="RU000629"/>
    </source>
</evidence>
<evidence type="ECO:0000256" key="2">
    <source>
        <dbReference type="ARBA" id="ARBA00010069"/>
    </source>
</evidence>
<dbReference type="InterPro" id="IPR016014">
    <property type="entry name" value="Clusterin_N"/>
</dbReference>
<dbReference type="GO" id="GO:0005615">
    <property type="term" value="C:extracellular space"/>
    <property type="evidence" value="ECO:0000318"/>
    <property type="project" value="GO_Central"/>
</dbReference>
<dbReference type="EMBL" id="BX927088">
    <property type="status" value="NOT_ANNOTATED_CDS"/>
    <property type="molecule type" value="Genomic_DNA"/>
</dbReference>
<gene>
    <name evidence="14 16 17 18 19" type="primary">clul1</name>
    <name evidence="13" type="synonym">LOC559018</name>
    <name evidence="16 17 18" type="synonym">wu:fb51b10</name>
</gene>
<dbReference type="PANTHER" id="PTHR10970:SF2">
    <property type="entry name" value="CLUSTERIN-LIKE PROTEIN 1"/>
    <property type="match status" value="1"/>
</dbReference>
<reference evidence="14 15" key="3">
    <citation type="journal article" date="2013" name="Nature">
        <title>The zebrafish reference genome sequence and its relationship to the human genome.</title>
        <authorList>
            <consortium name="Genome Reference Consortium Zebrafish"/>
            <person name="Howe K."/>
            <person name="Clark M.D."/>
            <person name="Torroja C.F."/>
            <person name="Torrance J."/>
            <person name="Berthelot C."/>
            <person name="Muffato M."/>
            <person name="Collins J.E."/>
            <person name="Humphray S."/>
            <person name="McLaren K."/>
            <person name="Matthews L."/>
            <person name="McLaren S."/>
            <person name="Sealy I."/>
            <person name="Caccamo M."/>
            <person name="Churcher C."/>
            <person name="Scott C."/>
            <person name="Barrett J.C."/>
            <person name="Koch R."/>
            <person name="Rauch G.J."/>
            <person name="White S."/>
            <person name="Chow W."/>
            <person name="Kilian B."/>
            <person name="Quintais L.T."/>
            <person name="Guerra-Assuncao J.A."/>
            <person name="Zhou Y."/>
            <person name="Gu Y."/>
            <person name="Yen J."/>
            <person name="Vogel J.H."/>
            <person name="Eyre T."/>
            <person name="Redmond S."/>
            <person name="Banerjee R."/>
            <person name="Chi J."/>
            <person name="Fu B."/>
            <person name="Langley E."/>
            <person name="Maguire S.F."/>
            <person name="Laird G.K."/>
            <person name="Lloyd D."/>
            <person name="Kenyon E."/>
            <person name="Donaldson S."/>
            <person name="Sehra H."/>
            <person name="Almeida-King J."/>
            <person name="Loveland J."/>
            <person name="Trevanion S."/>
            <person name="Jones M."/>
            <person name="Quail M."/>
            <person name="Willey D."/>
            <person name="Hunt A."/>
            <person name="Burton J."/>
            <person name="Sims S."/>
            <person name="McLay K."/>
            <person name="Plumb B."/>
            <person name="Davis J."/>
            <person name="Clee C."/>
            <person name="Oliver K."/>
            <person name="Clark R."/>
            <person name="Riddle C."/>
            <person name="Elliot D."/>
            <person name="Eliott D."/>
            <person name="Threadgold G."/>
            <person name="Harden G."/>
            <person name="Ware D."/>
            <person name="Begum S."/>
            <person name="Mortimore B."/>
            <person name="Mortimer B."/>
            <person name="Kerry G."/>
            <person name="Heath P."/>
            <person name="Phillimore B."/>
            <person name="Tracey A."/>
            <person name="Corby N."/>
            <person name="Dunn M."/>
            <person name="Johnson C."/>
            <person name="Wood J."/>
            <person name="Clark S."/>
            <person name="Pelan S."/>
            <person name="Griffiths G."/>
            <person name="Smith M."/>
            <person name="Glithero R."/>
            <person name="Howden P."/>
            <person name="Barker N."/>
            <person name="Lloyd C."/>
            <person name="Stevens C."/>
            <person name="Harley J."/>
            <person name="Holt K."/>
            <person name="Panagiotidis G."/>
            <person name="Lovell J."/>
            <person name="Beasley H."/>
            <person name="Henderson C."/>
            <person name="Gordon D."/>
            <person name="Auger K."/>
            <person name="Wright D."/>
            <person name="Collins J."/>
            <person name="Raisen C."/>
            <person name="Dyer L."/>
            <person name="Leung K."/>
            <person name="Robertson L."/>
            <person name="Ambridge K."/>
            <person name="Leongamornlert D."/>
            <person name="McGuire S."/>
            <person name="Gilderthorp R."/>
            <person name="Griffiths C."/>
            <person name="Manthravadi D."/>
            <person name="Nichol S."/>
            <person name="Barker G."/>
            <person name="Whitehead S."/>
            <person name="Kay M."/>
            <person name="Brown J."/>
            <person name="Murnane C."/>
            <person name="Gray E."/>
            <person name="Humphries M."/>
            <person name="Sycamore N."/>
            <person name="Barker D."/>
            <person name="Saunders D."/>
            <person name="Wallis J."/>
            <person name="Babbage A."/>
            <person name="Hammond S."/>
            <person name="Mashreghi-Mohammadi M."/>
            <person name="Barr L."/>
            <person name="Martin S."/>
            <person name="Wray P."/>
            <person name="Ellington A."/>
            <person name="Matthews N."/>
            <person name="Ellwood M."/>
            <person name="Woodmansey R."/>
            <person name="Clark G."/>
            <person name="Cooper J."/>
            <person name="Cooper J."/>
            <person name="Tromans A."/>
            <person name="Grafham D."/>
            <person name="Skuce C."/>
            <person name="Pandian R."/>
            <person name="Andrews R."/>
            <person name="Harrison E."/>
            <person name="Kimberley A."/>
            <person name="Garnett J."/>
            <person name="Fosker N."/>
            <person name="Hall R."/>
            <person name="Garner P."/>
            <person name="Kelly D."/>
            <person name="Bird C."/>
            <person name="Palmer S."/>
            <person name="Gehring I."/>
            <person name="Berger A."/>
            <person name="Dooley C.M."/>
            <person name="Ersan-Urun Z."/>
            <person name="Eser C."/>
            <person name="Geiger H."/>
            <person name="Geisler M."/>
            <person name="Karotki L."/>
            <person name="Kirn A."/>
            <person name="Konantz J."/>
            <person name="Konantz M."/>
            <person name="Oberlander M."/>
            <person name="Rudolph-Geiger S."/>
            <person name="Teucke M."/>
            <person name="Lanz C."/>
            <person name="Raddatz G."/>
            <person name="Osoegawa K."/>
            <person name="Zhu B."/>
            <person name="Rapp A."/>
            <person name="Widaa S."/>
            <person name="Langford C."/>
            <person name="Yang F."/>
            <person name="Schuster S.C."/>
            <person name="Carter N.P."/>
            <person name="Harrow J."/>
            <person name="Ning Z."/>
            <person name="Herrero J."/>
            <person name="Searle S.M."/>
            <person name="Enright A."/>
            <person name="Geisler R."/>
            <person name="Plasterk R.H."/>
            <person name="Lee C."/>
            <person name="Westerfield M."/>
            <person name="de Jong P.J."/>
            <person name="Zon L.I."/>
            <person name="Postlethwait J.H."/>
            <person name="Nusslein-Volhard C."/>
            <person name="Hubbard T.J."/>
            <person name="Roest Crollius H."/>
            <person name="Rogers J."/>
            <person name="Stemple D.L."/>
        </authorList>
    </citation>
    <scope>NUCLEOTIDE SEQUENCE [LARGE SCALE GENOMIC DNA]</scope>
    <source>
        <strain evidence="14">Tuebingen</strain>
    </source>
</reference>
<reference evidence="13" key="2">
    <citation type="submission" date="2008-11" db="EMBL/GenBank/DDBJ databases">
        <authorList>
            <consortium name="NIH - Zebrafish Gene Collection (ZGC) project"/>
        </authorList>
    </citation>
    <scope>NUCLEOTIDE SEQUENCE [LARGE SCALE MRNA]</scope>
</reference>
<dbReference type="OMA" id="YLSEDCP"/>
<comment type="similarity">
    <text evidence="2 8">Belongs to the clusterin family.</text>
</comment>
<dbReference type="EMBL" id="BC171413">
    <property type="protein sequence ID" value="AAI71413.1"/>
    <property type="molecule type" value="mRNA"/>
</dbReference>
<dbReference type="PaxDb" id="7955-ENSDARP00000089759"/>
<keyword evidence="5 9" id="KW-0175">Coiled coil</keyword>
<dbReference type="STRING" id="7955.ENSDARP00000089759"/>
<dbReference type="GO" id="GO:0051787">
    <property type="term" value="F:misfolded protein binding"/>
    <property type="evidence" value="ECO:0000318"/>
    <property type="project" value="GO_Central"/>
</dbReference>
<dbReference type="RefSeq" id="XP_021336223.1">
    <property type="nucleotide sequence ID" value="XM_021480548.2"/>
</dbReference>
<evidence type="ECO:0000313" key="13">
    <source>
        <dbReference type="EMBL" id="AAI71413.1"/>
    </source>
</evidence>
<reference evidence="14" key="4">
    <citation type="submission" date="2013-08" db="UniProtKB">
        <authorList>
            <consortium name="Ensembl"/>
        </authorList>
    </citation>
    <scope>IDENTIFICATION</scope>
    <source>
        <strain evidence="14">Tuebingen</strain>
    </source>
</reference>
<organism evidence="13">
    <name type="scientific">Danio rerio</name>
    <name type="common">Zebrafish</name>
    <name type="synonym">Brachydanio rerio</name>
    <dbReference type="NCBI Taxonomy" id="7955"/>
    <lineage>
        <taxon>Eukaryota</taxon>
        <taxon>Metazoa</taxon>
        <taxon>Chordata</taxon>
        <taxon>Craniata</taxon>
        <taxon>Vertebrata</taxon>
        <taxon>Euteleostomi</taxon>
        <taxon>Actinopterygii</taxon>
        <taxon>Neopterygii</taxon>
        <taxon>Teleostei</taxon>
        <taxon>Ostariophysi</taxon>
        <taxon>Cypriniformes</taxon>
        <taxon>Danionidae</taxon>
        <taxon>Danioninae</taxon>
        <taxon>Danio</taxon>
    </lineage>
</organism>
<proteinExistence type="evidence at transcript level"/>
<comment type="subcellular location">
    <subcellularLocation>
        <location evidence="1">Secreted</location>
    </subcellularLocation>
</comment>
<dbReference type="HOGENOM" id="CLU_042162_0_0_1"/>
<keyword evidence="6" id="KW-1015">Disulfide bond</keyword>
<feature type="domain" description="Clusterin C-terminal" evidence="12">
    <location>
        <begin position="237"/>
        <end position="458"/>
    </location>
</feature>
<keyword evidence="15" id="KW-1185">Reference proteome</keyword>
<dbReference type="AGR" id="ZFIN:ZDB-GENE-031118-57"/>
<feature type="coiled-coil region" evidence="9">
    <location>
        <begin position="58"/>
        <end position="85"/>
    </location>
</feature>
<dbReference type="eggNOG" id="ENOG502QQ44">
    <property type="taxonomic scope" value="Eukaryota"/>
</dbReference>
<reference evidence="16" key="6">
    <citation type="journal article" date="2015" name="Nat. Commun.">
        <title>RFX transcription factors are essential for hearing in mice.</title>
        <authorList>
            <person name="Elkon R."/>
            <person name="Milon B."/>
            <person name="Morrison L."/>
            <person name="Shah M."/>
            <person name="Vijayakumar S."/>
            <person name="Racherla M."/>
            <person name="Leitch C.C."/>
            <person name="Silipino L."/>
            <person name="Hadi S."/>
            <person name="Weiss-Gayet M."/>
            <person name="Barras E."/>
            <person name="Schmid C.D."/>
            <person name="Ait-Lounis A."/>
            <person name="Barnes A."/>
            <person name="Song Y."/>
            <person name="Eisenman D.J."/>
            <person name="Eliyahu E."/>
            <person name="Frolenkov G.I."/>
            <person name="Strome S.E."/>
            <person name="Durand B."/>
            <person name="Zaghloul N.A."/>
            <person name="Jones S.M."/>
            <person name="Reith W."/>
            <person name="Hertzano R."/>
        </authorList>
    </citation>
    <scope>NUCLEOTIDE SEQUENCE</scope>
    <source>
        <strain evidence="16">Tuebingen</strain>
    </source>
</reference>
<evidence type="ECO:0000313" key="19">
    <source>
        <dbReference type="ZFIN" id="ZDB-GENE-031118-57"/>
    </source>
</evidence>
<feature type="chain" id="PRO_5035034821" description="Clusterin" evidence="10 16">
    <location>
        <begin position="23"/>
        <end position="466"/>
    </location>
</feature>
<evidence type="ECO:0000313" key="14">
    <source>
        <dbReference type="Ensembl" id="ENSDARP00000089759"/>
    </source>
</evidence>
<reference evidence="16" key="5">
    <citation type="journal article" date="2014" name="J. Genet. Genomics">
        <title>Induction of clusterin expression by neuronal cell death in Zebrafish.</title>
        <authorList>
            <person name="Jeong Y.M."/>
            <person name="Jin T.E."/>
            <person name="Choi J.H."/>
            <person name="Lee M.S."/>
            <person name="Kim H.T."/>
            <person name="Hwang K.S."/>
            <person name="Park D.S."/>
            <person name="Oh H.W."/>
            <person name="Choi J.K."/>
            <person name="Korzh V."/>
            <person name="Schachner M."/>
            <person name="You K.H."/>
            <person name="Kim C.H."/>
        </authorList>
    </citation>
    <scope>NUCLEOTIDE SEQUENCE</scope>
    <source>
        <strain evidence="16">Tuebingen</strain>
    </source>
</reference>
<evidence type="ECO:0000313" key="15">
    <source>
        <dbReference type="Proteomes" id="UP000000437"/>
    </source>
</evidence>
<keyword evidence="3" id="KW-0964">Secreted</keyword>
<evidence type="ECO:0000256" key="6">
    <source>
        <dbReference type="ARBA" id="ARBA00023157"/>
    </source>
</evidence>